<evidence type="ECO:0000313" key="1">
    <source>
        <dbReference type="EMBL" id="RIY37931.1"/>
    </source>
</evidence>
<dbReference type="Proteomes" id="UP000265964">
    <property type="component" value="Unassembled WGS sequence"/>
</dbReference>
<accession>A0A3A1YK16</accession>
<keyword evidence="2" id="KW-1185">Reference proteome</keyword>
<dbReference type="AlphaFoldDB" id="A0A3A1YK16"/>
<reference evidence="1 2" key="1">
    <citation type="submission" date="2017-08" db="EMBL/GenBank/DDBJ databases">
        <title>Reclassification of Bisgaard taxon 37 and 44.</title>
        <authorList>
            <person name="Christensen H."/>
        </authorList>
    </citation>
    <scope>NUCLEOTIDE SEQUENCE [LARGE SCALE GENOMIC DNA]</scope>
    <source>
        <strain evidence="1 2">EEAB3T1</strain>
    </source>
</reference>
<comment type="caution">
    <text evidence="1">The sequence shown here is derived from an EMBL/GenBank/DDBJ whole genome shotgun (WGS) entry which is preliminary data.</text>
</comment>
<dbReference type="Pfam" id="PF06306">
    <property type="entry name" value="CgtA"/>
    <property type="match status" value="1"/>
</dbReference>
<proteinExistence type="predicted"/>
<organism evidence="1 2">
    <name type="scientific">Psittacicella gerlachiana</name>
    <dbReference type="NCBI Taxonomy" id="2028574"/>
    <lineage>
        <taxon>Bacteria</taxon>
        <taxon>Pseudomonadati</taxon>
        <taxon>Pseudomonadota</taxon>
        <taxon>Gammaproteobacteria</taxon>
        <taxon>Pasteurellales</taxon>
        <taxon>Psittacicellaceae</taxon>
        <taxon>Psittacicella</taxon>
    </lineage>
</organism>
<gene>
    <name evidence="1" type="ORF">CKF59_01205</name>
</gene>
<protein>
    <submittedName>
        <fullName evidence="1">Uncharacterized protein</fullName>
    </submittedName>
</protein>
<sequence length="441" mass="50635">MTQTKDFSAIDTGIFPVDFALEREGDQQVYPEDYRQREREVEVYALVPFANNAITLKSSLNSLTPTISKGVLVYPELGEGIQDDQSLAIATAFVQENPGFKLVKYPVPVIPPTSSWLASKLFAGGVSVYWLYHELLNFGLVNLKFLVEANQDQDKAWLFVASPETIYAQGNLQVLKTKVEAQNLQYDVFKYQTLNYTLNHLELFKTGGFFRRFLKTLGLDGSEEVLYPEVVSKARLIPVQAPRELDLNYLIRLRNLKHFSYKYHKALADDSALLEAQGALVPQEAISNFSPEFVSQAQIYPQEFLLGRSFPFEARLAYQGDTAEHLAQFFKQELHFEVETQEQELDAQFWSQEGQEANLAQLAYPRVHRLLRRPQKVFNTYDLSLETLLGQSKYRMEEWLNGFNLRLGQNNLTEIDRLNLRAQAQILQSFFNSYNINPQVL</sequence>
<dbReference type="EMBL" id="NRJF01000029">
    <property type="protein sequence ID" value="RIY37931.1"/>
    <property type="molecule type" value="Genomic_DNA"/>
</dbReference>
<name>A0A3A1YK16_9GAMM</name>
<dbReference type="OrthoDB" id="5673028at2"/>
<dbReference type="RefSeq" id="WP_119534160.1">
    <property type="nucleotide sequence ID" value="NZ_NRJF01000029.1"/>
</dbReference>
<evidence type="ECO:0000313" key="2">
    <source>
        <dbReference type="Proteomes" id="UP000265964"/>
    </source>
</evidence>
<dbReference type="InterPro" id="IPR010446">
    <property type="entry name" value="GalNAc_Trfase_b"/>
</dbReference>